<evidence type="ECO:0000313" key="2">
    <source>
        <dbReference type="Proteomes" id="UP000799754"/>
    </source>
</evidence>
<keyword evidence="2" id="KW-1185">Reference proteome</keyword>
<dbReference type="EMBL" id="MU006734">
    <property type="protein sequence ID" value="KAF2623885.1"/>
    <property type="molecule type" value="Genomic_DNA"/>
</dbReference>
<organism evidence="1 2">
    <name type="scientific">Macroventuria anomochaeta</name>
    <dbReference type="NCBI Taxonomy" id="301207"/>
    <lineage>
        <taxon>Eukaryota</taxon>
        <taxon>Fungi</taxon>
        <taxon>Dikarya</taxon>
        <taxon>Ascomycota</taxon>
        <taxon>Pezizomycotina</taxon>
        <taxon>Dothideomycetes</taxon>
        <taxon>Pleosporomycetidae</taxon>
        <taxon>Pleosporales</taxon>
        <taxon>Pleosporineae</taxon>
        <taxon>Didymellaceae</taxon>
        <taxon>Macroventuria</taxon>
    </lineage>
</organism>
<protein>
    <submittedName>
        <fullName evidence="1">Uncharacterized protein</fullName>
    </submittedName>
</protein>
<proteinExistence type="predicted"/>
<evidence type="ECO:0000313" key="1">
    <source>
        <dbReference type="EMBL" id="KAF2623885.1"/>
    </source>
</evidence>
<comment type="caution">
    <text evidence="1">The sequence shown here is derived from an EMBL/GenBank/DDBJ whole genome shotgun (WGS) entry which is preliminary data.</text>
</comment>
<reference evidence="1" key="1">
    <citation type="journal article" date="2020" name="Stud. Mycol.">
        <title>101 Dothideomycetes genomes: a test case for predicting lifestyles and emergence of pathogens.</title>
        <authorList>
            <person name="Haridas S."/>
            <person name="Albert R."/>
            <person name="Binder M."/>
            <person name="Bloem J."/>
            <person name="Labutti K."/>
            <person name="Salamov A."/>
            <person name="Andreopoulos B."/>
            <person name="Baker S."/>
            <person name="Barry K."/>
            <person name="Bills G."/>
            <person name="Bluhm B."/>
            <person name="Cannon C."/>
            <person name="Castanera R."/>
            <person name="Culley D."/>
            <person name="Daum C."/>
            <person name="Ezra D."/>
            <person name="Gonzalez J."/>
            <person name="Henrissat B."/>
            <person name="Kuo A."/>
            <person name="Liang C."/>
            <person name="Lipzen A."/>
            <person name="Lutzoni F."/>
            <person name="Magnuson J."/>
            <person name="Mondo S."/>
            <person name="Nolan M."/>
            <person name="Ohm R."/>
            <person name="Pangilinan J."/>
            <person name="Park H.-J."/>
            <person name="Ramirez L."/>
            <person name="Alfaro M."/>
            <person name="Sun H."/>
            <person name="Tritt A."/>
            <person name="Yoshinaga Y."/>
            <person name="Zwiers L.-H."/>
            <person name="Turgeon B."/>
            <person name="Goodwin S."/>
            <person name="Spatafora J."/>
            <person name="Crous P."/>
            <person name="Grigoriev I."/>
        </authorList>
    </citation>
    <scope>NUCLEOTIDE SEQUENCE</scope>
    <source>
        <strain evidence="1">CBS 525.71</strain>
    </source>
</reference>
<accession>A0ACB6RPJ6</accession>
<name>A0ACB6RPJ6_9PLEO</name>
<dbReference type="Proteomes" id="UP000799754">
    <property type="component" value="Unassembled WGS sequence"/>
</dbReference>
<gene>
    <name evidence="1" type="ORF">BU25DRAFT_349118</name>
</gene>
<sequence length="474" mass="53850">MANLDTPDAVIVSTALGRLEKLSTDEYIISFGPNDRQFFATPNGYSATQLPMTVLGHISAMPVRKVTWASYGSRPDSWFFAYEMDDGTSTFRAGTGIPAALRQFIDRISQVPDLCSTLRVQLGNNDSFVAWAKTSWASYGIPRALEAELCQLSSAHMRSTTVTRGSLKGTLNRITWHGAGSYYVEGQEGYFWHFEAITTREAWIKLWSRKNATPSLEELSELVLVALDPHAPVGETFAFIKKQHDAQEAPFVINFYQDAAHALETPKAAPEVQETRLQHIERKPEKPKLFRWAISKRNGRPHPGESWELELKEGQKVKVWDHMGRDWHIVEGRGGTKGWVHGTWLEFCGSKVHKDPRHNYTLFQDDMRKLLIPGQLREFPPLCEYMSVCSNAACEPLKGGSKPGICIHDLQTLLEGSGCYSYEWLKEERNVWHPDKFARYCHPEHKEHLKTSAQEVFVLYGVLMDMSSQQEDEE</sequence>